<evidence type="ECO:0000256" key="4">
    <source>
        <dbReference type="ARBA" id="ARBA00023136"/>
    </source>
</evidence>
<dbReference type="OrthoDB" id="2159384at2759"/>
<evidence type="ECO:0000259" key="7">
    <source>
        <dbReference type="PROSITE" id="PS51380"/>
    </source>
</evidence>
<feature type="region of interest" description="Disordered" evidence="5">
    <location>
        <begin position="479"/>
        <end position="510"/>
    </location>
</feature>
<accession>K5VSQ1</accession>
<evidence type="ECO:0000313" key="9">
    <source>
        <dbReference type="Proteomes" id="UP000008370"/>
    </source>
</evidence>
<protein>
    <recommendedName>
        <fullName evidence="7">EXS domain-containing protein</fullName>
    </recommendedName>
</protein>
<feature type="transmembrane region" description="Helical" evidence="6">
    <location>
        <begin position="94"/>
        <end position="112"/>
    </location>
</feature>
<reference evidence="8 9" key="1">
    <citation type="journal article" date="2012" name="BMC Genomics">
        <title>Comparative genomics of the white-rot fungi, Phanerochaete carnosa and P. chrysosporium, to elucidate the genetic basis of the distinct wood types they colonize.</title>
        <authorList>
            <person name="Suzuki H."/>
            <person name="MacDonald J."/>
            <person name="Syed K."/>
            <person name="Salamov A."/>
            <person name="Hori C."/>
            <person name="Aerts A."/>
            <person name="Henrissat B."/>
            <person name="Wiebenga A."/>
            <person name="vanKuyk P.A."/>
            <person name="Barry K."/>
            <person name="Lindquist E."/>
            <person name="LaButti K."/>
            <person name="Lapidus A."/>
            <person name="Lucas S."/>
            <person name="Coutinho P."/>
            <person name="Gong Y."/>
            <person name="Samejima M."/>
            <person name="Mahadevan R."/>
            <person name="Abou-Zaid M."/>
            <person name="de Vries R.P."/>
            <person name="Igarashi K."/>
            <person name="Yadav J.S."/>
            <person name="Grigoriev I.V."/>
            <person name="Master E.R."/>
        </authorList>
    </citation>
    <scope>NUCLEOTIDE SEQUENCE [LARGE SCALE GENOMIC DNA]</scope>
    <source>
        <strain evidence="8 9">HHB-10118-sp</strain>
    </source>
</reference>
<feature type="transmembrane region" description="Helical" evidence="6">
    <location>
        <begin position="21"/>
        <end position="44"/>
    </location>
</feature>
<keyword evidence="4 6" id="KW-0472">Membrane</keyword>
<evidence type="ECO:0000256" key="1">
    <source>
        <dbReference type="ARBA" id="ARBA00004141"/>
    </source>
</evidence>
<comment type="subcellular location">
    <subcellularLocation>
        <location evidence="1">Membrane</location>
        <topology evidence="1">Multi-pass membrane protein</topology>
    </subcellularLocation>
</comment>
<dbReference type="InterPro" id="IPR004342">
    <property type="entry name" value="EXS_C"/>
</dbReference>
<dbReference type="GeneID" id="18909706"/>
<gene>
    <name evidence="8" type="ORF">PHACADRAFT_175055</name>
</gene>
<dbReference type="Proteomes" id="UP000008370">
    <property type="component" value="Unassembled WGS sequence"/>
</dbReference>
<evidence type="ECO:0000256" key="2">
    <source>
        <dbReference type="ARBA" id="ARBA00022692"/>
    </source>
</evidence>
<dbReference type="PROSITE" id="PS51380">
    <property type="entry name" value="EXS"/>
    <property type="match status" value="1"/>
</dbReference>
<evidence type="ECO:0000256" key="6">
    <source>
        <dbReference type="SAM" id="Phobius"/>
    </source>
</evidence>
<dbReference type="EMBL" id="JH930473">
    <property type="protein sequence ID" value="EKM54533.1"/>
    <property type="molecule type" value="Genomic_DNA"/>
</dbReference>
<dbReference type="STRING" id="650164.K5VSQ1"/>
<keyword evidence="3 6" id="KW-1133">Transmembrane helix</keyword>
<dbReference type="GO" id="GO:0016020">
    <property type="term" value="C:membrane"/>
    <property type="evidence" value="ECO:0007669"/>
    <property type="project" value="UniProtKB-SubCell"/>
</dbReference>
<dbReference type="Pfam" id="PF03124">
    <property type="entry name" value="EXS"/>
    <property type="match status" value="1"/>
</dbReference>
<name>K5VSQ1_PHACS</name>
<feature type="transmembrane region" description="Helical" evidence="6">
    <location>
        <begin position="124"/>
        <end position="145"/>
    </location>
</feature>
<sequence length="510" mass="57850">MDDPIREEITFSARFPLPFRVLFLGGLGVLGWATNLHGLSALGIDAASALELSTHQPHRLTHHPYSASEPDTPLPTARGGWKLVPHPATLYGPVYRLFFCYAIVLCLGWACYQHATRADVGLVDVYKFVPGVLMLFLLMMLVSPFDVAGKRERDKFLHSIRRCLISKHRIHFSDVVFADIFTSFAKVLGDVWLSVCMILPGGSLLYPPPQQGLARWILPTLMSIPYAVRFRQCLVEYSLTTNESKRPLYNAIKYATSFPVIFLSAAQRQVAADPELLGLTGSGPWYGEHSLFRLWLLSALINSLYSFWWDVTYDWGFDLLRVREKKSSSSVGSPPRQLMLPRLHSRSALLASGQDDDDSTEEQLGTEQGDNHPRPSRRYPYGLRSVLLLPLPVYPFAILVDLVLRLTWSAKLSSHLHSFIDEDRAIFFIEFLEMARRWMWVFLRVEWEVVREREVRAALPPGTRLRRRAPDASAEAGYEMLGERESRANSVEEAGAGAEAEDWRKSVDRD</sequence>
<dbReference type="KEGG" id="pco:PHACADRAFT_175055"/>
<feature type="domain" description="EXS" evidence="7">
    <location>
        <begin position="209"/>
        <end position="476"/>
    </location>
</feature>
<dbReference type="PANTHER" id="PTHR10783">
    <property type="entry name" value="XENOTROPIC AND POLYTROPIC RETROVIRUS RECEPTOR 1-RELATED"/>
    <property type="match status" value="1"/>
</dbReference>
<evidence type="ECO:0000256" key="5">
    <source>
        <dbReference type="SAM" id="MobiDB-lite"/>
    </source>
</evidence>
<keyword evidence="9" id="KW-1185">Reference proteome</keyword>
<feature type="compositionally biased region" description="Basic and acidic residues" evidence="5">
    <location>
        <begin position="501"/>
        <end position="510"/>
    </location>
</feature>
<evidence type="ECO:0000256" key="3">
    <source>
        <dbReference type="ARBA" id="ARBA00022989"/>
    </source>
</evidence>
<dbReference type="GO" id="GO:0005737">
    <property type="term" value="C:cytoplasm"/>
    <property type="evidence" value="ECO:0007669"/>
    <property type="project" value="TreeGrafter"/>
</dbReference>
<dbReference type="HOGENOM" id="CLU_024081_2_1_1"/>
<dbReference type="FunCoup" id="K5VSQ1">
    <property type="interactions" value="285"/>
</dbReference>
<feature type="region of interest" description="Disordered" evidence="5">
    <location>
        <begin position="352"/>
        <end position="377"/>
    </location>
</feature>
<organism evidence="8 9">
    <name type="scientific">Phanerochaete carnosa (strain HHB-10118-sp)</name>
    <name type="common">White-rot fungus</name>
    <name type="synonym">Peniophora carnosa</name>
    <dbReference type="NCBI Taxonomy" id="650164"/>
    <lineage>
        <taxon>Eukaryota</taxon>
        <taxon>Fungi</taxon>
        <taxon>Dikarya</taxon>
        <taxon>Basidiomycota</taxon>
        <taxon>Agaricomycotina</taxon>
        <taxon>Agaricomycetes</taxon>
        <taxon>Polyporales</taxon>
        <taxon>Phanerochaetaceae</taxon>
        <taxon>Phanerochaete</taxon>
    </lineage>
</organism>
<dbReference type="PANTHER" id="PTHR10783:SF46">
    <property type="entry name" value="PROTEIN ERD1 HOMOLOG 2"/>
    <property type="match status" value="1"/>
</dbReference>
<dbReference type="AlphaFoldDB" id="K5VSQ1"/>
<dbReference type="InParanoid" id="K5VSQ1"/>
<keyword evidence="2 6" id="KW-0812">Transmembrane</keyword>
<dbReference type="RefSeq" id="XP_007397224.1">
    <property type="nucleotide sequence ID" value="XM_007397162.1"/>
</dbReference>
<evidence type="ECO:0000313" key="8">
    <source>
        <dbReference type="EMBL" id="EKM54533.1"/>
    </source>
</evidence>
<proteinExistence type="predicted"/>